<feature type="non-terminal residue" evidence="2">
    <location>
        <position position="1"/>
    </location>
</feature>
<reference evidence="2 3" key="1">
    <citation type="submission" date="2019-09" db="EMBL/GenBank/DDBJ databases">
        <title>Bird 10,000 Genomes (B10K) Project - Family phase.</title>
        <authorList>
            <person name="Zhang G."/>
        </authorList>
    </citation>
    <scope>NUCLEOTIDE SEQUENCE [LARGE SCALE GENOMIC DNA]</scope>
    <source>
        <strain evidence="2">B10K-CU-031-02</strain>
        <tissue evidence="2">Muscle</tissue>
    </source>
</reference>
<keyword evidence="3" id="KW-1185">Reference proteome</keyword>
<organism evidence="2 3">
    <name type="scientific">Ceuthmochares aereus</name>
    <dbReference type="NCBI Taxonomy" id="1961834"/>
    <lineage>
        <taxon>Eukaryota</taxon>
        <taxon>Metazoa</taxon>
        <taxon>Chordata</taxon>
        <taxon>Craniata</taxon>
        <taxon>Vertebrata</taxon>
        <taxon>Euteleostomi</taxon>
        <taxon>Archelosauria</taxon>
        <taxon>Archosauria</taxon>
        <taxon>Dinosauria</taxon>
        <taxon>Saurischia</taxon>
        <taxon>Theropoda</taxon>
        <taxon>Coelurosauria</taxon>
        <taxon>Aves</taxon>
        <taxon>Neognathae</taxon>
        <taxon>Neoaves</taxon>
        <taxon>Otidimorphae</taxon>
        <taxon>Cuculiformes</taxon>
        <taxon>Cuculidae</taxon>
        <taxon>Ceuthmochares</taxon>
    </lineage>
</organism>
<dbReference type="Gene3D" id="1.20.1280.50">
    <property type="match status" value="1"/>
</dbReference>
<dbReference type="EMBL" id="VWPQ01007044">
    <property type="protein sequence ID" value="NXY48176.1"/>
    <property type="molecule type" value="Genomic_DNA"/>
</dbReference>
<feature type="domain" description="F-box" evidence="1">
    <location>
        <begin position="2"/>
        <end position="48"/>
    </location>
</feature>
<evidence type="ECO:0000259" key="1">
    <source>
        <dbReference type="PROSITE" id="PS50181"/>
    </source>
</evidence>
<gene>
    <name evidence="2" type="primary">Fbxl12</name>
    <name evidence="2" type="ORF">CEUAER_R07534</name>
</gene>
<dbReference type="SUPFAM" id="SSF81383">
    <property type="entry name" value="F-box domain"/>
    <property type="match status" value="1"/>
</dbReference>
<sequence length="54" mass="6248">MAAAVEVLPDSVLVRILAMLPLRERLRAASVCRRWHRLAQDREVWRDVDGSAHR</sequence>
<dbReference type="OrthoDB" id="3219396at2759"/>
<dbReference type="Proteomes" id="UP000519239">
    <property type="component" value="Unassembled WGS sequence"/>
</dbReference>
<dbReference type="SMART" id="SM00256">
    <property type="entry name" value="FBOX"/>
    <property type="match status" value="1"/>
</dbReference>
<name>A0A7L4K5V4_9AVES</name>
<dbReference type="Pfam" id="PF12937">
    <property type="entry name" value="F-box-like"/>
    <property type="match status" value="1"/>
</dbReference>
<dbReference type="PROSITE" id="PS50181">
    <property type="entry name" value="FBOX"/>
    <property type="match status" value="1"/>
</dbReference>
<comment type="caution">
    <text evidence="2">The sequence shown here is derived from an EMBL/GenBank/DDBJ whole genome shotgun (WGS) entry which is preliminary data.</text>
</comment>
<dbReference type="AlphaFoldDB" id="A0A7L4K5V4"/>
<dbReference type="InterPro" id="IPR001810">
    <property type="entry name" value="F-box_dom"/>
</dbReference>
<proteinExistence type="predicted"/>
<evidence type="ECO:0000313" key="3">
    <source>
        <dbReference type="Proteomes" id="UP000519239"/>
    </source>
</evidence>
<feature type="non-terminal residue" evidence="2">
    <location>
        <position position="54"/>
    </location>
</feature>
<dbReference type="InterPro" id="IPR036047">
    <property type="entry name" value="F-box-like_dom_sf"/>
</dbReference>
<evidence type="ECO:0000313" key="2">
    <source>
        <dbReference type="EMBL" id="NXY48176.1"/>
    </source>
</evidence>
<accession>A0A7L4K5V4</accession>
<protein>
    <submittedName>
        <fullName evidence="2">FXL12 protein</fullName>
    </submittedName>
</protein>